<comment type="caution">
    <text evidence="1">The sequence shown here is derived from an EMBL/GenBank/DDBJ whole genome shotgun (WGS) entry which is preliminary data.</text>
</comment>
<name>A0A5D5AQH5_9EURY</name>
<protein>
    <submittedName>
        <fullName evidence="1">Pyridoxamine 5'-phosphate oxidase family protein</fullName>
    </submittedName>
</protein>
<dbReference type="Pfam" id="PF12900">
    <property type="entry name" value="Pyridox_ox_2"/>
    <property type="match status" value="1"/>
</dbReference>
<dbReference type="InterPro" id="IPR024747">
    <property type="entry name" value="Pyridox_Oxase-rel"/>
</dbReference>
<dbReference type="Gene3D" id="2.30.110.10">
    <property type="entry name" value="Electron Transport, Fmn-binding Protein, Chain A"/>
    <property type="match status" value="1"/>
</dbReference>
<dbReference type="EMBL" id="VTAW01000020">
    <property type="protein sequence ID" value="TYT61291.1"/>
    <property type="molecule type" value="Genomic_DNA"/>
</dbReference>
<keyword evidence="2" id="KW-1185">Reference proteome</keyword>
<evidence type="ECO:0000313" key="1">
    <source>
        <dbReference type="EMBL" id="TYT61291.1"/>
    </source>
</evidence>
<organism evidence="1 2">
    <name type="scientific">Natrialba swarupiae</name>
    <dbReference type="NCBI Taxonomy" id="2448032"/>
    <lineage>
        <taxon>Archaea</taxon>
        <taxon>Methanobacteriati</taxon>
        <taxon>Methanobacteriota</taxon>
        <taxon>Stenosarchaea group</taxon>
        <taxon>Halobacteria</taxon>
        <taxon>Halobacteriales</taxon>
        <taxon>Natrialbaceae</taxon>
        <taxon>Natrialba</taxon>
    </lineage>
</organism>
<dbReference type="Proteomes" id="UP000324104">
    <property type="component" value="Unassembled WGS sequence"/>
</dbReference>
<dbReference type="AlphaFoldDB" id="A0A5D5AQH5"/>
<evidence type="ECO:0000313" key="2">
    <source>
        <dbReference type="Proteomes" id="UP000324104"/>
    </source>
</evidence>
<dbReference type="RefSeq" id="WP_149082239.1">
    <property type="nucleotide sequence ID" value="NZ_VTAW01000020.1"/>
</dbReference>
<dbReference type="SUPFAM" id="SSF50475">
    <property type="entry name" value="FMN-binding split barrel"/>
    <property type="match status" value="1"/>
</dbReference>
<accession>A0A5D5AQH5</accession>
<proteinExistence type="predicted"/>
<dbReference type="InterPro" id="IPR012349">
    <property type="entry name" value="Split_barrel_FMN-bd"/>
</dbReference>
<reference evidence="1 2" key="1">
    <citation type="submission" date="2019-08" db="EMBL/GenBank/DDBJ databases">
        <title>Archaea genome.</title>
        <authorList>
            <person name="Kajale S."/>
            <person name="Shouche Y."/>
            <person name="Deshpande N."/>
            <person name="Sharma A."/>
        </authorList>
    </citation>
    <scope>NUCLEOTIDE SEQUENCE [LARGE SCALE GENOMIC DNA]</scope>
    <source>
        <strain evidence="1 2">ESP3B_9</strain>
    </source>
</reference>
<gene>
    <name evidence="1" type="ORF">FYC77_14655</name>
</gene>
<sequence>MTVDDLAEYGMERMDDDDIVSFLSTRSFGVLGLSAEETPYLIPMSYGFDGESRLYFGYVVGSQSRKAELSDRADAASFLVYSVETMFHWQSVLATGTLRALPPDETSNATAVEGPMWRPELLETASEADENQYYELQIEEWTGLRHAIEPPSFMQRSSRDRPE</sequence>